<reference evidence="1" key="2">
    <citation type="submission" date="2017-11" db="EMBL/GenBank/DDBJ databases">
        <title>Coralsnake Venomics: Analyses of Venom Gland Transcriptomes and Proteomes of Six Brazilian Taxa.</title>
        <authorList>
            <person name="Aird S.D."/>
            <person name="Jorge da Silva N."/>
            <person name="Qiu L."/>
            <person name="Villar-Briones A."/>
            <person name="Aparecida-Saddi V."/>
            <person name="Campos-Telles M.P."/>
            <person name="Grau M."/>
            <person name="Mikheyev A.S."/>
        </authorList>
    </citation>
    <scope>NUCLEOTIDE SEQUENCE</scope>
    <source>
        <tissue evidence="1">Venom_gland</tissue>
    </source>
</reference>
<protein>
    <submittedName>
        <fullName evidence="1">Uncharacterized protein</fullName>
    </submittedName>
</protein>
<dbReference type="EMBL" id="IACK01006960">
    <property type="protein sequence ID" value="LAA67795.1"/>
    <property type="molecule type" value="Transcribed_RNA"/>
</dbReference>
<reference evidence="1" key="1">
    <citation type="submission" date="2017-07" db="EMBL/GenBank/DDBJ databases">
        <authorList>
            <person name="Mikheyev A."/>
            <person name="Grau M."/>
        </authorList>
    </citation>
    <scope>NUCLEOTIDE SEQUENCE</scope>
    <source>
        <tissue evidence="1">Venom_gland</tissue>
    </source>
</reference>
<proteinExistence type="predicted"/>
<name>A0A2D4H738_MICLE</name>
<accession>A0A2D4H738</accession>
<organism evidence="1">
    <name type="scientific">Micrurus lemniscatus lemniscatus</name>
    <dbReference type="NCBI Taxonomy" id="129467"/>
    <lineage>
        <taxon>Eukaryota</taxon>
        <taxon>Metazoa</taxon>
        <taxon>Chordata</taxon>
        <taxon>Craniata</taxon>
        <taxon>Vertebrata</taxon>
        <taxon>Euteleostomi</taxon>
        <taxon>Lepidosauria</taxon>
        <taxon>Squamata</taxon>
        <taxon>Bifurcata</taxon>
        <taxon>Unidentata</taxon>
        <taxon>Episquamata</taxon>
        <taxon>Toxicofera</taxon>
        <taxon>Serpentes</taxon>
        <taxon>Colubroidea</taxon>
        <taxon>Elapidae</taxon>
        <taxon>Elapinae</taxon>
        <taxon>Micrurus</taxon>
    </lineage>
</organism>
<sequence>MPYWNSTSAVSATAKRTIGQKGWLWRSSPTTMPSMHPLACPRSLPVTASIHGSFRWLHLTSQFQPWIPSSKSLKLCIKWFETSWRKSRRTTNDSQTSIVETSLC</sequence>
<evidence type="ECO:0000313" key="1">
    <source>
        <dbReference type="EMBL" id="LAA67795.1"/>
    </source>
</evidence>
<dbReference type="AlphaFoldDB" id="A0A2D4H738"/>